<keyword evidence="5" id="KW-0460">Magnesium</keyword>
<keyword evidence="3" id="KW-0255">Endonuclease</keyword>
<dbReference type="InterPro" id="IPR042211">
    <property type="entry name" value="CRISPR-assoc_Cas1_N"/>
</dbReference>
<sequence>MPVLYLLDQGSTLHKDGEVFTITKEGKVLDKIPAIKVEQVVILGNINLTTPVIHYLKQEPTYKPFLVR</sequence>
<evidence type="ECO:0000256" key="3">
    <source>
        <dbReference type="ARBA" id="ARBA00022759"/>
    </source>
</evidence>
<dbReference type="GO" id="GO:0004519">
    <property type="term" value="F:endonuclease activity"/>
    <property type="evidence" value="ECO:0007669"/>
    <property type="project" value="UniProtKB-KW"/>
</dbReference>
<dbReference type="GO" id="GO:0051607">
    <property type="term" value="P:defense response to virus"/>
    <property type="evidence" value="ECO:0007669"/>
    <property type="project" value="UniProtKB-KW"/>
</dbReference>
<accession>X1MMZ8</accession>
<dbReference type="EMBL" id="BARV01008753">
    <property type="protein sequence ID" value="GAI07769.1"/>
    <property type="molecule type" value="Genomic_DNA"/>
</dbReference>
<proteinExistence type="predicted"/>
<keyword evidence="2" id="KW-0479">Metal-binding</keyword>
<evidence type="ECO:0000256" key="5">
    <source>
        <dbReference type="ARBA" id="ARBA00022842"/>
    </source>
</evidence>
<keyword evidence="4" id="KW-0378">Hydrolase</keyword>
<dbReference type="GO" id="GO:0043571">
    <property type="term" value="P:maintenance of CRISPR repeat elements"/>
    <property type="evidence" value="ECO:0007669"/>
    <property type="project" value="InterPro"/>
</dbReference>
<reference evidence="7" key="1">
    <citation type="journal article" date="2014" name="Front. Microbiol.">
        <title>High frequency of phylogenetically diverse reductive dehalogenase-homologous genes in deep subseafloor sedimentary metagenomes.</title>
        <authorList>
            <person name="Kawai M."/>
            <person name="Futagami T."/>
            <person name="Toyoda A."/>
            <person name="Takaki Y."/>
            <person name="Nishi S."/>
            <person name="Hori S."/>
            <person name="Arai W."/>
            <person name="Tsubouchi T."/>
            <person name="Morono Y."/>
            <person name="Uchiyama I."/>
            <person name="Ito T."/>
            <person name="Fujiyama A."/>
            <person name="Inagaki F."/>
            <person name="Takami H."/>
        </authorList>
    </citation>
    <scope>NUCLEOTIDE SEQUENCE</scope>
    <source>
        <strain evidence="7">Expedition CK06-06</strain>
    </source>
</reference>
<dbReference type="GO" id="GO:0046872">
    <property type="term" value="F:metal ion binding"/>
    <property type="evidence" value="ECO:0007669"/>
    <property type="project" value="UniProtKB-KW"/>
</dbReference>
<gene>
    <name evidence="7" type="ORF">S06H3_17502</name>
</gene>
<organism evidence="7">
    <name type="scientific">marine sediment metagenome</name>
    <dbReference type="NCBI Taxonomy" id="412755"/>
    <lineage>
        <taxon>unclassified sequences</taxon>
        <taxon>metagenomes</taxon>
        <taxon>ecological metagenomes</taxon>
    </lineage>
</organism>
<evidence type="ECO:0000256" key="6">
    <source>
        <dbReference type="ARBA" id="ARBA00023118"/>
    </source>
</evidence>
<keyword evidence="1" id="KW-0540">Nuclease</keyword>
<evidence type="ECO:0000256" key="1">
    <source>
        <dbReference type="ARBA" id="ARBA00022722"/>
    </source>
</evidence>
<dbReference type="Pfam" id="PF01867">
    <property type="entry name" value="Cas_Cas1"/>
    <property type="match status" value="1"/>
</dbReference>
<protein>
    <submittedName>
        <fullName evidence="7">Uncharacterized protein</fullName>
    </submittedName>
</protein>
<dbReference type="GO" id="GO:0003676">
    <property type="term" value="F:nucleic acid binding"/>
    <property type="evidence" value="ECO:0007669"/>
    <property type="project" value="InterPro"/>
</dbReference>
<comment type="caution">
    <text evidence="7">The sequence shown here is derived from an EMBL/GenBank/DDBJ whole genome shotgun (WGS) entry which is preliminary data.</text>
</comment>
<evidence type="ECO:0000313" key="7">
    <source>
        <dbReference type="EMBL" id="GAI07769.1"/>
    </source>
</evidence>
<evidence type="ECO:0000256" key="2">
    <source>
        <dbReference type="ARBA" id="ARBA00022723"/>
    </source>
</evidence>
<keyword evidence="6" id="KW-0051">Antiviral defense</keyword>
<dbReference type="GO" id="GO:0016787">
    <property type="term" value="F:hydrolase activity"/>
    <property type="evidence" value="ECO:0007669"/>
    <property type="project" value="UniProtKB-KW"/>
</dbReference>
<dbReference type="AlphaFoldDB" id="X1MMZ8"/>
<name>X1MMZ8_9ZZZZ</name>
<evidence type="ECO:0000256" key="4">
    <source>
        <dbReference type="ARBA" id="ARBA00022801"/>
    </source>
</evidence>
<dbReference type="Gene3D" id="3.100.10.20">
    <property type="entry name" value="CRISPR-associated endonuclease Cas1, N-terminal domain"/>
    <property type="match status" value="1"/>
</dbReference>
<dbReference type="InterPro" id="IPR002729">
    <property type="entry name" value="CRISPR-assoc_Cas1"/>
</dbReference>